<evidence type="ECO:0000259" key="1">
    <source>
        <dbReference type="Pfam" id="PF13649"/>
    </source>
</evidence>
<dbReference type="SUPFAM" id="SSF53335">
    <property type="entry name" value="S-adenosyl-L-methionine-dependent methyltransferases"/>
    <property type="match status" value="1"/>
</dbReference>
<keyword evidence="2" id="KW-0808">Transferase</keyword>
<dbReference type="InParanoid" id="A0A0H2RAM3"/>
<evidence type="ECO:0000313" key="3">
    <source>
        <dbReference type="Proteomes" id="UP000053477"/>
    </source>
</evidence>
<reference evidence="2 3" key="1">
    <citation type="submission" date="2015-04" db="EMBL/GenBank/DDBJ databases">
        <title>Complete genome sequence of Schizopora paradoxa KUC8140, a cosmopolitan wood degrader in East Asia.</title>
        <authorList>
            <consortium name="DOE Joint Genome Institute"/>
            <person name="Min B."/>
            <person name="Park H."/>
            <person name="Jang Y."/>
            <person name="Kim J.-J."/>
            <person name="Kim K.H."/>
            <person name="Pangilinan J."/>
            <person name="Lipzen A."/>
            <person name="Riley R."/>
            <person name="Grigoriev I.V."/>
            <person name="Spatafora J.W."/>
            <person name="Choi I.-G."/>
        </authorList>
    </citation>
    <scope>NUCLEOTIDE SEQUENCE [LARGE SCALE GENOMIC DNA]</scope>
    <source>
        <strain evidence="2 3">KUC8140</strain>
    </source>
</reference>
<dbReference type="Gene3D" id="3.40.50.150">
    <property type="entry name" value="Vaccinia Virus protein VP39"/>
    <property type="match status" value="1"/>
</dbReference>
<dbReference type="EMBL" id="KQ086091">
    <property type="protein sequence ID" value="KLO08437.1"/>
    <property type="molecule type" value="Genomic_DNA"/>
</dbReference>
<dbReference type="InterPro" id="IPR041698">
    <property type="entry name" value="Methyltransf_25"/>
</dbReference>
<gene>
    <name evidence="2" type="ORF">SCHPADRAFT_607866</name>
</gene>
<sequence>MTQLDMTDDTYHPGARYALPRNQSEFDRLNVQHKYLTKVICDGGLLCDKSIKLGENCCVLDSGTGTGIWAIDLANVVPKTAEIHACDVSDVNLTPNFPPQIHFSIASVTSLPLEWSNKFELVNQRFLSGALLAPEWQKALAEIYRVLNPGGAVQIMELDPRRVVPDTKVATQVCAAMTKACDMLGLQIDVTEHVSELLREAGFVDIVHETKRAPVGKTWGETGVQGTLSFAGAFRNLSGIMVKVGLFSSEEEYLRLADKLPEEWDTHGSHFLCTIATARKPV</sequence>
<dbReference type="STRING" id="27342.A0A0H2RAM3"/>
<dbReference type="GO" id="GO:0032259">
    <property type="term" value="P:methylation"/>
    <property type="evidence" value="ECO:0007669"/>
    <property type="project" value="UniProtKB-KW"/>
</dbReference>
<dbReference type="Pfam" id="PF13649">
    <property type="entry name" value="Methyltransf_25"/>
    <property type="match status" value="1"/>
</dbReference>
<accession>A0A0H2RAM3</accession>
<dbReference type="GO" id="GO:0008168">
    <property type="term" value="F:methyltransferase activity"/>
    <property type="evidence" value="ECO:0007669"/>
    <property type="project" value="UniProtKB-KW"/>
</dbReference>
<protein>
    <submittedName>
        <fullName evidence="2">S-adenosyl-L-methionine-dependent methyltransferase</fullName>
    </submittedName>
</protein>
<dbReference type="PANTHER" id="PTHR43591">
    <property type="entry name" value="METHYLTRANSFERASE"/>
    <property type="match status" value="1"/>
</dbReference>
<dbReference type="FunCoup" id="A0A0H2RAM3">
    <property type="interactions" value="3"/>
</dbReference>
<keyword evidence="2" id="KW-0489">Methyltransferase</keyword>
<dbReference type="OrthoDB" id="184880at2759"/>
<proteinExistence type="predicted"/>
<organism evidence="2 3">
    <name type="scientific">Schizopora paradoxa</name>
    <dbReference type="NCBI Taxonomy" id="27342"/>
    <lineage>
        <taxon>Eukaryota</taxon>
        <taxon>Fungi</taxon>
        <taxon>Dikarya</taxon>
        <taxon>Basidiomycota</taxon>
        <taxon>Agaricomycotina</taxon>
        <taxon>Agaricomycetes</taxon>
        <taxon>Hymenochaetales</taxon>
        <taxon>Schizoporaceae</taxon>
        <taxon>Schizopora</taxon>
    </lineage>
</organism>
<dbReference type="CDD" id="cd02440">
    <property type="entry name" value="AdoMet_MTases"/>
    <property type="match status" value="1"/>
</dbReference>
<dbReference type="AlphaFoldDB" id="A0A0H2RAM3"/>
<dbReference type="InterPro" id="IPR029063">
    <property type="entry name" value="SAM-dependent_MTases_sf"/>
</dbReference>
<keyword evidence="3" id="KW-1185">Reference proteome</keyword>
<evidence type="ECO:0000313" key="2">
    <source>
        <dbReference type="EMBL" id="KLO08437.1"/>
    </source>
</evidence>
<feature type="domain" description="Methyltransferase" evidence="1">
    <location>
        <begin position="59"/>
        <end position="151"/>
    </location>
</feature>
<dbReference type="Proteomes" id="UP000053477">
    <property type="component" value="Unassembled WGS sequence"/>
</dbReference>
<name>A0A0H2RAM3_9AGAM</name>